<dbReference type="InterPro" id="IPR029068">
    <property type="entry name" value="Glyas_Bleomycin-R_OHBP_Dase"/>
</dbReference>
<accession>A0A1W1VAK3</accession>
<feature type="region of interest" description="Disordered" evidence="1">
    <location>
        <begin position="1"/>
        <end position="35"/>
    </location>
</feature>
<dbReference type="EMBL" id="FWWU01000009">
    <property type="protein sequence ID" value="SMB90388.1"/>
    <property type="molecule type" value="Genomic_DNA"/>
</dbReference>
<evidence type="ECO:0000313" key="2">
    <source>
        <dbReference type="EMBL" id="SMB90388.1"/>
    </source>
</evidence>
<dbReference type="Proteomes" id="UP000192582">
    <property type="component" value="Unassembled WGS sequence"/>
</dbReference>
<feature type="region of interest" description="Disordered" evidence="1">
    <location>
        <begin position="188"/>
        <end position="230"/>
    </location>
</feature>
<feature type="compositionally biased region" description="Polar residues" evidence="1">
    <location>
        <begin position="1"/>
        <end position="12"/>
    </location>
</feature>
<sequence length="230" mass="24076">MTQSRANPSGASRKNGDGQAWNYRSGGGDAEAVSGPDAVAAVVPPVGRGRARCVYFARDGVHAGRLRKQGGEFPVPPAEVGDTGPLLMAKDPTGAASGLWQAGKHKRLSFRGAPGTAPSPGPRFTRGRPGATFSRPCSAARPGWSPRWATTTCSRAGVMRMTDSWPAGAPAPQKVYFLVENTDHAVEAAQASSGEVPSPGRDLPYGRLAVLQDPKRSRLRRDRAVAGSAH</sequence>
<evidence type="ECO:0000313" key="3">
    <source>
        <dbReference type="Proteomes" id="UP000192582"/>
    </source>
</evidence>
<keyword evidence="3" id="KW-1185">Reference proteome</keyword>
<protein>
    <submittedName>
        <fullName evidence="2">Uncharacterized protein</fullName>
    </submittedName>
</protein>
<organism evidence="2 3">
    <name type="scientific">Deinococcus hopiensis KR-140</name>
    <dbReference type="NCBI Taxonomy" id="695939"/>
    <lineage>
        <taxon>Bacteria</taxon>
        <taxon>Thermotogati</taxon>
        <taxon>Deinococcota</taxon>
        <taxon>Deinococci</taxon>
        <taxon>Deinococcales</taxon>
        <taxon>Deinococcaceae</taxon>
        <taxon>Deinococcus</taxon>
    </lineage>
</organism>
<proteinExistence type="predicted"/>
<gene>
    <name evidence="2" type="ORF">SAMN00790413_00753</name>
</gene>
<dbReference type="SUPFAM" id="SSF54593">
    <property type="entry name" value="Glyoxalase/Bleomycin resistance protein/Dihydroxybiphenyl dioxygenase"/>
    <property type="match status" value="1"/>
</dbReference>
<reference evidence="2 3" key="1">
    <citation type="submission" date="2017-04" db="EMBL/GenBank/DDBJ databases">
        <authorList>
            <person name="Afonso C.L."/>
            <person name="Miller P.J."/>
            <person name="Scott M.A."/>
            <person name="Spackman E."/>
            <person name="Goraichik I."/>
            <person name="Dimitrov K.M."/>
            <person name="Suarez D.L."/>
            <person name="Swayne D.E."/>
        </authorList>
    </citation>
    <scope>NUCLEOTIDE SEQUENCE [LARGE SCALE GENOMIC DNA]</scope>
    <source>
        <strain evidence="2 3">KR-140</strain>
    </source>
</reference>
<name>A0A1W1VAK3_9DEIO</name>
<dbReference type="Gene3D" id="3.10.180.10">
    <property type="entry name" value="2,3-Dihydroxybiphenyl 1,2-Dioxygenase, domain 1"/>
    <property type="match status" value="2"/>
</dbReference>
<dbReference type="STRING" id="695939.SAMN00790413_00753"/>
<feature type="region of interest" description="Disordered" evidence="1">
    <location>
        <begin position="111"/>
        <end position="145"/>
    </location>
</feature>
<dbReference type="AlphaFoldDB" id="A0A1W1VAK3"/>
<evidence type="ECO:0000256" key="1">
    <source>
        <dbReference type="SAM" id="MobiDB-lite"/>
    </source>
</evidence>